<reference evidence="3" key="1">
    <citation type="journal article" date="2019" name="Int. J. Syst. Evol. Microbiol.">
        <title>The Global Catalogue of Microorganisms (GCM) 10K type strain sequencing project: providing services to taxonomists for standard genome sequencing and annotation.</title>
        <authorList>
            <consortium name="The Broad Institute Genomics Platform"/>
            <consortium name="The Broad Institute Genome Sequencing Center for Infectious Disease"/>
            <person name="Wu L."/>
            <person name="Ma J."/>
        </authorList>
    </citation>
    <scope>NUCLEOTIDE SEQUENCE [LARGE SCALE GENOMIC DNA]</scope>
    <source>
        <strain evidence="3">CGMCC 1.12371</strain>
    </source>
</reference>
<feature type="transmembrane region" description="Helical" evidence="1">
    <location>
        <begin position="62"/>
        <end position="80"/>
    </location>
</feature>
<protein>
    <submittedName>
        <fullName evidence="2">Metal-dependent hydrolase</fullName>
    </submittedName>
</protein>
<gene>
    <name evidence="2" type="ORF">ACFQPB_04145</name>
</gene>
<organism evidence="2 3">
    <name type="scientific">Hydrogenophaga atypica</name>
    <dbReference type="NCBI Taxonomy" id="249409"/>
    <lineage>
        <taxon>Bacteria</taxon>
        <taxon>Pseudomonadati</taxon>
        <taxon>Pseudomonadota</taxon>
        <taxon>Betaproteobacteria</taxon>
        <taxon>Burkholderiales</taxon>
        <taxon>Comamonadaceae</taxon>
        <taxon>Hydrogenophaga</taxon>
    </lineage>
</organism>
<dbReference type="Proteomes" id="UP001596501">
    <property type="component" value="Unassembled WGS sequence"/>
</dbReference>
<sequence>MDSLSQLALGAAVGVAVMGRRTAVWKSAAWGAVLGTLPDLDVVIDHGDALLNMVLHRAETHALFWLTLLAPLVGAAIARLHGEWAHWRCWWLAAWLVLVTHPLLDTMTVYGTQLALPFSNHPFGVGSIFIIDPLYTLPLLVGVLVALGLARRRPVGALRANAWGLALSTAYLAWGVAAQQHVTSIAQASLARQGIQAQALLVTPTAFNTVLWRVVATTPTHYHEGFYSLLDTGPEPQWDVFDRGPALLAAYARDPAFQRLNTFAKGLVAMHAVDGRAHVSDLRMGQTPTFSFTFDIGPAAGPAPDPQPALPRGGRPDVDRALPWLWARIQGQVLPPPR</sequence>
<keyword evidence="1" id="KW-0472">Membrane</keyword>
<feature type="transmembrane region" description="Helical" evidence="1">
    <location>
        <begin position="124"/>
        <end position="149"/>
    </location>
</feature>
<keyword evidence="1" id="KW-1133">Transmembrane helix</keyword>
<accession>A0ABW2QEZ1</accession>
<feature type="transmembrane region" description="Helical" evidence="1">
    <location>
        <begin position="87"/>
        <end position="104"/>
    </location>
</feature>
<dbReference type="InterPro" id="IPR053170">
    <property type="entry name" value="Transcription_regulator"/>
</dbReference>
<keyword evidence="1" id="KW-0812">Transmembrane</keyword>
<evidence type="ECO:0000313" key="2">
    <source>
        <dbReference type="EMBL" id="MFC7408040.1"/>
    </source>
</evidence>
<dbReference type="InterPro" id="IPR007404">
    <property type="entry name" value="YdjM-like"/>
</dbReference>
<dbReference type="RefSeq" id="WP_382219981.1">
    <property type="nucleotide sequence ID" value="NZ_JBHTCA010000002.1"/>
</dbReference>
<keyword evidence="2" id="KW-0378">Hydrolase</keyword>
<evidence type="ECO:0000313" key="3">
    <source>
        <dbReference type="Proteomes" id="UP001596501"/>
    </source>
</evidence>
<evidence type="ECO:0000256" key="1">
    <source>
        <dbReference type="SAM" id="Phobius"/>
    </source>
</evidence>
<proteinExistence type="predicted"/>
<dbReference type="EMBL" id="JBHTCA010000002">
    <property type="protein sequence ID" value="MFC7408040.1"/>
    <property type="molecule type" value="Genomic_DNA"/>
</dbReference>
<dbReference type="PANTHER" id="PTHR40031">
    <property type="entry name" value="HYPOTHETICAL MEMBRANE SPANNING PROTEIN"/>
    <property type="match status" value="1"/>
</dbReference>
<dbReference type="Pfam" id="PF04307">
    <property type="entry name" value="YdjM"/>
    <property type="match status" value="1"/>
</dbReference>
<dbReference type="PANTHER" id="PTHR40031:SF1">
    <property type="entry name" value="MEMBRANE-BOUND METAL-DEPENDENT HYDROLASE"/>
    <property type="match status" value="1"/>
</dbReference>
<comment type="caution">
    <text evidence="2">The sequence shown here is derived from an EMBL/GenBank/DDBJ whole genome shotgun (WGS) entry which is preliminary data.</text>
</comment>
<dbReference type="GO" id="GO:0016787">
    <property type="term" value="F:hydrolase activity"/>
    <property type="evidence" value="ECO:0007669"/>
    <property type="project" value="UniProtKB-KW"/>
</dbReference>
<name>A0ABW2QEZ1_9BURK</name>
<keyword evidence="3" id="KW-1185">Reference proteome</keyword>